<sequence>MLIVSFIRHGESLDNLKSVWAGHKDAELSELGVRQAVALGQSYADTRLTAIITSDLKRAQATATALFNSQRDPKPPFKVDRELREQYFGDAEGNSWLMRRTPNKSLQEHFKEGQYPVLFDRNEKFPNGETLNDLAARADRATRDLVLRPFLSQAALLGTEDVHVAVVSHGLCIGEMVLALLKRNHGGVPDKNYNGLMNTAWTRVTVQAKPGVDVPEICGSLDNLPPLVVTVTDVNRHEHIDKVKRQKGIVEYDPKQIYIREFFGGGRVKKPVEPLEHAESNATDEAMTEERN</sequence>
<dbReference type="AlphaFoldDB" id="A0A0D0DMC0"/>
<feature type="region of interest" description="Disordered" evidence="4">
    <location>
        <begin position="273"/>
        <end position="292"/>
    </location>
</feature>
<feature type="binding site" evidence="3">
    <location>
        <position position="58"/>
    </location>
    <ligand>
        <name>substrate</name>
    </ligand>
</feature>
<evidence type="ECO:0000313" key="6">
    <source>
        <dbReference type="Proteomes" id="UP000054538"/>
    </source>
</evidence>
<dbReference type="SUPFAM" id="SSF53254">
    <property type="entry name" value="Phosphoglycerate mutase-like"/>
    <property type="match status" value="1"/>
</dbReference>
<evidence type="ECO:0000256" key="2">
    <source>
        <dbReference type="PIRSR" id="PIRSR613078-1"/>
    </source>
</evidence>
<reference evidence="6" key="2">
    <citation type="submission" date="2015-01" db="EMBL/GenBank/DDBJ databases">
        <title>Evolutionary Origins and Diversification of the Mycorrhizal Mutualists.</title>
        <authorList>
            <consortium name="DOE Joint Genome Institute"/>
            <consortium name="Mycorrhizal Genomics Consortium"/>
            <person name="Kohler A."/>
            <person name="Kuo A."/>
            <person name="Nagy L.G."/>
            <person name="Floudas D."/>
            <person name="Copeland A."/>
            <person name="Barry K.W."/>
            <person name="Cichocki N."/>
            <person name="Veneault-Fourrey C."/>
            <person name="LaButti K."/>
            <person name="Lindquist E.A."/>
            <person name="Lipzen A."/>
            <person name="Lundell T."/>
            <person name="Morin E."/>
            <person name="Murat C."/>
            <person name="Riley R."/>
            <person name="Ohm R."/>
            <person name="Sun H."/>
            <person name="Tunlid A."/>
            <person name="Henrissat B."/>
            <person name="Grigoriev I.V."/>
            <person name="Hibbett D.S."/>
            <person name="Martin F."/>
        </authorList>
    </citation>
    <scope>NUCLEOTIDE SEQUENCE [LARGE SCALE GENOMIC DNA]</scope>
    <source>
        <strain evidence="6">Ve08.2h10</strain>
    </source>
</reference>
<name>A0A0D0DMC0_9AGAM</name>
<dbReference type="InterPro" id="IPR051695">
    <property type="entry name" value="Phosphoglycerate_Mutase"/>
</dbReference>
<dbReference type="Proteomes" id="UP000054538">
    <property type="component" value="Unassembled WGS sequence"/>
</dbReference>
<dbReference type="CDD" id="cd07067">
    <property type="entry name" value="HP_PGM_like"/>
    <property type="match status" value="1"/>
</dbReference>
<feature type="active site" description="Tele-phosphohistidine intermediate" evidence="2">
    <location>
        <position position="9"/>
    </location>
</feature>
<evidence type="ECO:0000256" key="3">
    <source>
        <dbReference type="PIRSR" id="PIRSR613078-2"/>
    </source>
</evidence>
<feature type="binding site" evidence="3">
    <location>
        <begin position="8"/>
        <end position="15"/>
    </location>
    <ligand>
        <name>substrate</name>
    </ligand>
</feature>
<dbReference type="HOGENOM" id="CLU_033323_0_1_1"/>
<proteinExistence type="predicted"/>
<dbReference type="PANTHER" id="PTHR46517">
    <property type="entry name" value="FRUCTOSE-2,6-BISPHOSPHATASE TIGAR"/>
    <property type="match status" value="1"/>
</dbReference>
<dbReference type="EMBL" id="KN824848">
    <property type="protein sequence ID" value="KIK99847.1"/>
    <property type="molecule type" value="Genomic_DNA"/>
</dbReference>
<evidence type="ECO:0000313" key="5">
    <source>
        <dbReference type="EMBL" id="KIK99847.1"/>
    </source>
</evidence>
<dbReference type="PANTHER" id="PTHR46517:SF1">
    <property type="entry name" value="FRUCTOSE-2,6-BISPHOSPHATASE TIGAR"/>
    <property type="match status" value="1"/>
</dbReference>
<evidence type="ECO:0000256" key="1">
    <source>
        <dbReference type="ARBA" id="ARBA00022801"/>
    </source>
</evidence>
<dbReference type="GO" id="GO:0045820">
    <property type="term" value="P:negative regulation of glycolytic process"/>
    <property type="evidence" value="ECO:0007669"/>
    <property type="project" value="TreeGrafter"/>
</dbReference>
<evidence type="ECO:0008006" key="7">
    <source>
        <dbReference type="Google" id="ProtNLM"/>
    </source>
</evidence>
<protein>
    <recommendedName>
        <fullName evidence="7">Phosphoglycerate mutase (2,3-diphosphoglycerate-dependent)</fullName>
    </recommendedName>
</protein>
<dbReference type="Gene3D" id="3.40.50.1240">
    <property type="entry name" value="Phosphoglycerate mutase-like"/>
    <property type="match status" value="1"/>
</dbReference>
<dbReference type="GO" id="GO:0004331">
    <property type="term" value="F:fructose-2,6-bisphosphate 2-phosphatase activity"/>
    <property type="evidence" value="ECO:0007669"/>
    <property type="project" value="TreeGrafter"/>
</dbReference>
<evidence type="ECO:0000256" key="4">
    <source>
        <dbReference type="SAM" id="MobiDB-lite"/>
    </source>
</evidence>
<dbReference type="InterPro" id="IPR013078">
    <property type="entry name" value="His_Pase_superF_clade-1"/>
</dbReference>
<dbReference type="STRING" id="930991.A0A0D0DMC0"/>
<dbReference type="SMART" id="SM00855">
    <property type="entry name" value="PGAM"/>
    <property type="match status" value="1"/>
</dbReference>
<dbReference type="InParanoid" id="A0A0D0DMC0"/>
<feature type="active site" description="Proton donor/acceptor" evidence="2">
    <location>
        <position position="85"/>
    </location>
</feature>
<accession>A0A0D0DMC0</accession>
<dbReference type="GO" id="GO:0043456">
    <property type="term" value="P:regulation of pentose-phosphate shunt"/>
    <property type="evidence" value="ECO:0007669"/>
    <property type="project" value="TreeGrafter"/>
</dbReference>
<dbReference type="InterPro" id="IPR029033">
    <property type="entry name" value="His_PPase_superfam"/>
</dbReference>
<organism evidence="5 6">
    <name type="scientific">Paxillus rubicundulus Ve08.2h10</name>
    <dbReference type="NCBI Taxonomy" id="930991"/>
    <lineage>
        <taxon>Eukaryota</taxon>
        <taxon>Fungi</taxon>
        <taxon>Dikarya</taxon>
        <taxon>Basidiomycota</taxon>
        <taxon>Agaricomycotina</taxon>
        <taxon>Agaricomycetes</taxon>
        <taxon>Agaricomycetidae</taxon>
        <taxon>Boletales</taxon>
        <taxon>Paxilineae</taxon>
        <taxon>Paxillaceae</taxon>
        <taxon>Paxillus</taxon>
    </lineage>
</organism>
<dbReference type="OrthoDB" id="354304at2759"/>
<reference evidence="5 6" key="1">
    <citation type="submission" date="2014-04" db="EMBL/GenBank/DDBJ databases">
        <authorList>
            <consortium name="DOE Joint Genome Institute"/>
            <person name="Kuo A."/>
            <person name="Kohler A."/>
            <person name="Jargeat P."/>
            <person name="Nagy L.G."/>
            <person name="Floudas D."/>
            <person name="Copeland A."/>
            <person name="Barry K.W."/>
            <person name="Cichocki N."/>
            <person name="Veneault-Fourrey C."/>
            <person name="LaButti K."/>
            <person name="Lindquist E.A."/>
            <person name="Lipzen A."/>
            <person name="Lundell T."/>
            <person name="Morin E."/>
            <person name="Murat C."/>
            <person name="Sun H."/>
            <person name="Tunlid A."/>
            <person name="Henrissat B."/>
            <person name="Grigoriev I.V."/>
            <person name="Hibbett D.S."/>
            <person name="Martin F."/>
            <person name="Nordberg H.P."/>
            <person name="Cantor M.N."/>
            <person name="Hua S.X."/>
        </authorList>
    </citation>
    <scope>NUCLEOTIDE SEQUENCE [LARGE SCALE GENOMIC DNA]</scope>
    <source>
        <strain evidence="5 6">Ve08.2h10</strain>
    </source>
</reference>
<dbReference type="GO" id="GO:0005829">
    <property type="term" value="C:cytosol"/>
    <property type="evidence" value="ECO:0007669"/>
    <property type="project" value="TreeGrafter"/>
</dbReference>
<gene>
    <name evidence="5" type="ORF">PAXRUDRAFT_822299</name>
</gene>
<keyword evidence="6" id="KW-1185">Reference proteome</keyword>
<dbReference type="Pfam" id="PF00300">
    <property type="entry name" value="His_Phos_1"/>
    <property type="match status" value="1"/>
</dbReference>
<keyword evidence="1" id="KW-0378">Hydrolase</keyword>